<sequence>MSDRDLRLQVVLKAVDKITRPFRSARDGSKELSAALKASKDSLKSLNDQAGRIDGFRKTRQQLAITEKNLASARQEAAALATQFAATNRPTAQQSRLLEQAKNRVNDLQQSYNGLLRSVQQQRGALTAAGIDTKQLSAAQRRLKTDASAASDAIERQQRELKKLGERQAKMRAVRERYGKTLEARDRVAGAGATATAAGMAMGVPFAAAIKASADMEDAMKGVAKQVNGLRDDKGNRTAQFYDMQAAIKAASEQLPMEHGAVDYAALVEGGARMGVTNQNDSYADQKRDLLAFATTAAKASTAFELPADQLAEGLGKISQLYKIPTRNIEQLGDALNYLDDNAMSKGADIIDVLQRMGGNADRLDFRKAAALGSTFLSLGATSEIAASSANAMVRELSIATMQGKRFQEGMTLLKLDPKKIEKQMTTNAMGTIISVLEKVKKLPDNKRLSALTMIFGKEFGKDAAKLANNLPELRRQLALTQGDAAKGSMEKESAINKDSLSAQWLLSKTGLNNAMSGLGDTLRQPLMDIMGLIKKVTNSAAQWIERNKALAGALVKVGAAVSAIVIGLGTLAIGFAAIVGPMAVIRLSMAKLGYKGAGAFGMIGKALRIVGSGVMWLGRLMFANPILAVLGLIAMAVIAIWRNWDTLGPMFKATWQRVTDSTSAAWEAIKEKVSAGWEFVKSLFMDYTLPGIIYKNWDAIRDGIAGAWQSIKAAVSQKWDELVNSASTLPERFKEAGGNMISALLDGITAKWDALKARLSSMTDLLPGFMKPSADKGGATPVNPLSPASPTGFAGLYDNGGYIPAGQYGIAGENGPELVNGPARITSRRRTAALAASAALVLGMAAAPAAARPLHPMSLPAGSYAQEKVTKQSAITAAPVTIHAPITIHQQPGQSAQDVAAEVIRMLDARERRAKARARSSYRDQGGFDE</sequence>
<accession>D4GLP8</accession>
<evidence type="ECO:0000256" key="3">
    <source>
        <dbReference type="SAM" id="Phobius"/>
    </source>
</evidence>
<dbReference type="eggNOG" id="COG5283">
    <property type="taxonomic scope" value="Bacteria"/>
</dbReference>
<evidence type="ECO:0000313" key="6">
    <source>
        <dbReference type="Proteomes" id="UP000001702"/>
    </source>
</evidence>
<dbReference type="NCBIfam" id="TIGR01760">
    <property type="entry name" value="tape_meas_TP901"/>
    <property type="match status" value="1"/>
</dbReference>
<evidence type="ECO:0000256" key="2">
    <source>
        <dbReference type="SAM" id="Coils"/>
    </source>
</evidence>
<keyword evidence="3" id="KW-0472">Membrane</keyword>
<keyword evidence="3" id="KW-0812">Transmembrane</keyword>
<keyword evidence="1" id="KW-1188">Viral release from host cell</keyword>
<keyword evidence="6" id="KW-1185">Reference proteome</keyword>
<dbReference type="PANTHER" id="PTHR37813:SF1">
    <property type="entry name" value="FELS-2 PROPHAGE PROTEIN"/>
    <property type="match status" value="1"/>
</dbReference>
<name>D4GLP8_PANAM</name>
<dbReference type="Proteomes" id="UP000001702">
    <property type="component" value="Chromosome"/>
</dbReference>
<dbReference type="AlphaFoldDB" id="D4GLP8"/>
<evidence type="ECO:0000313" key="5">
    <source>
        <dbReference type="EMBL" id="ADD78301.1"/>
    </source>
</evidence>
<reference evidence="5 6" key="1">
    <citation type="journal article" date="2010" name="J. Bacteriol.">
        <title>Genome sequence of Pantoea ananatis LMG20103, the causative agent of Eucalyptus blight and dieback.</title>
        <authorList>
            <person name="De Maayer P."/>
            <person name="Chan W.Y."/>
            <person name="Venter S.N."/>
            <person name="Toth I.K."/>
            <person name="Birch P.R."/>
            <person name="Joubert F."/>
            <person name="Coutinho T.A."/>
        </authorList>
    </citation>
    <scope>NUCLEOTIDE SEQUENCE [LARGE SCALE GENOMIC DNA]</scope>
    <source>
        <strain evidence="5 6">LMG 20103</strain>
    </source>
</reference>
<feature type="transmembrane region" description="Helical" evidence="3">
    <location>
        <begin position="833"/>
        <end position="852"/>
    </location>
</feature>
<dbReference type="KEGG" id="pam:PANA_3134"/>
<dbReference type="STRING" id="706191.PANA_3134"/>
<dbReference type="HOGENOM" id="CLU_006757_5_0_6"/>
<feature type="transmembrane region" description="Helical" evidence="3">
    <location>
        <begin position="623"/>
        <end position="642"/>
    </location>
</feature>
<feature type="transmembrane region" description="Helical" evidence="3">
    <location>
        <begin position="558"/>
        <end position="586"/>
    </location>
</feature>
<evidence type="ECO:0000256" key="1">
    <source>
        <dbReference type="ARBA" id="ARBA00022612"/>
    </source>
</evidence>
<proteinExistence type="predicted"/>
<protein>
    <submittedName>
        <fullName evidence="5">TolA</fullName>
    </submittedName>
</protein>
<keyword evidence="2" id="KW-0175">Coiled coil</keyword>
<dbReference type="EMBL" id="CP001875">
    <property type="protein sequence ID" value="ADD78301.1"/>
    <property type="molecule type" value="Genomic_DNA"/>
</dbReference>
<dbReference type="RefSeq" id="WP_013027005.1">
    <property type="nucleotide sequence ID" value="NC_013956.2"/>
</dbReference>
<organism evidence="5 6">
    <name type="scientific">Pantoea ananatis (strain LMG 20103)</name>
    <dbReference type="NCBI Taxonomy" id="706191"/>
    <lineage>
        <taxon>Bacteria</taxon>
        <taxon>Pseudomonadati</taxon>
        <taxon>Pseudomonadota</taxon>
        <taxon>Gammaproteobacteria</taxon>
        <taxon>Enterobacterales</taxon>
        <taxon>Erwiniaceae</taxon>
        <taxon>Pantoea</taxon>
    </lineage>
</organism>
<feature type="domain" description="Phage tail tape measure protein" evidence="4">
    <location>
        <begin position="247"/>
        <end position="457"/>
    </location>
</feature>
<dbReference type="InterPro" id="IPR010090">
    <property type="entry name" value="Phage_tape_meas"/>
</dbReference>
<feature type="transmembrane region" description="Helical" evidence="3">
    <location>
        <begin position="598"/>
        <end position="617"/>
    </location>
</feature>
<evidence type="ECO:0000259" key="4">
    <source>
        <dbReference type="Pfam" id="PF10145"/>
    </source>
</evidence>
<dbReference type="PANTHER" id="PTHR37813">
    <property type="entry name" value="FELS-2 PROPHAGE PROTEIN"/>
    <property type="match status" value="1"/>
</dbReference>
<keyword evidence="3" id="KW-1133">Transmembrane helix</keyword>
<gene>
    <name evidence="5" type="primary">tolA</name>
    <name evidence="5" type="ordered locus">PANA_3134</name>
</gene>
<feature type="coiled-coil region" evidence="2">
    <location>
        <begin position="29"/>
        <end position="174"/>
    </location>
</feature>
<dbReference type="Pfam" id="PF10145">
    <property type="entry name" value="PhageMin_Tail"/>
    <property type="match status" value="1"/>
</dbReference>